<name>A0A6M3IUU9_9ZZZZ</name>
<evidence type="ECO:0000313" key="1">
    <source>
        <dbReference type="EMBL" id="QJA60332.1"/>
    </source>
</evidence>
<organism evidence="1">
    <name type="scientific">viral metagenome</name>
    <dbReference type="NCBI Taxonomy" id="1070528"/>
    <lineage>
        <taxon>unclassified sequences</taxon>
        <taxon>metagenomes</taxon>
        <taxon>organismal metagenomes</taxon>
    </lineage>
</organism>
<sequence>MDKMDRYRGKMDRQIKGSKIDWEKFNKLREERWKKKLFQYYFCTIHKTYFKYGGDKNDPRTEPCWGCYNECEIKL</sequence>
<proteinExistence type="predicted"/>
<gene>
    <name evidence="1" type="ORF">MM415B01127_0009</name>
</gene>
<protein>
    <submittedName>
        <fullName evidence="1">Uncharacterized protein</fullName>
    </submittedName>
</protein>
<dbReference type="EMBL" id="MT141405">
    <property type="protein sequence ID" value="QJA60332.1"/>
    <property type="molecule type" value="Genomic_DNA"/>
</dbReference>
<dbReference type="AlphaFoldDB" id="A0A6M3IUU9"/>
<reference evidence="1" key="1">
    <citation type="submission" date="2020-03" db="EMBL/GenBank/DDBJ databases">
        <title>The deep terrestrial virosphere.</title>
        <authorList>
            <person name="Holmfeldt K."/>
            <person name="Nilsson E."/>
            <person name="Simone D."/>
            <person name="Lopez-Fernandez M."/>
            <person name="Wu X."/>
            <person name="de Brujin I."/>
            <person name="Lundin D."/>
            <person name="Andersson A."/>
            <person name="Bertilsson S."/>
            <person name="Dopson M."/>
        </authorList>
    </citation>
    <scope>NUCLEOTIDE SEQUENCE</scope>
    <source>
        <strain evidence="1">MM415B01127</strain>
    </source>
</reference>
<accession>A0A6M3IUU9</accession>